<proteinExistence type="predicted"/>
<protein>
    <submittedName>
        <fullName evidence="2">Uncharacterized protein</fullName>
    </submittedName>
</protein>
<dbReference type="EMBL" id="CP081869">
    <property type="protein sequence ID" value="QZO02568.1"/>
    <property type="molecule type" value="Genomic_DNA"/>
</dbReference>
<gene>
    <name evidence="2" type="ORF">K6K41_04555</name>
</gene>
<accession>A0A9E6UJZ4</accession>
<dbReference type="Proteomes" id="UP000825701">
    <property type="component" value="Chromosome"/>
</dbReference>
<evidence type="ECO:0000313" key="3">
    <source>
        <dbReference type="Proteomes" id="UP000825701"/>
    </source>
</evidence>
<organism evidence="2 3">
    <name type="scientific">Chenggangzhangella methanolivorans</name>
    <dbReference type="NCBI Taxonomy" id="1437009"/>
    <lineage>
        <taxon>Bacteria</taxon>
        <taxon>Pseudomonadati</taxon>
        <taxon>Pseudomonadota</taxon>
        <taxon>Alphaproteobacteria</taxon>
        <taxon>Hyphomicrobiales</taxon>
        <taxon>Methylopilaceae</taxon>
        <taxon>Chenggangzhangella</taxon>
    </lineage>
</organism>
<dbReference type="KEGG" id="cmet:K6K41_04555"/>
<reference evidence="2" key="1">
    <citation type="submission" date="2021-08" db="EMBL/GenBank/DDBJ databases">
        <authorList>
            <person name="Zhang H."/>
            <person name="Xu M."/>
            <person name="Yu Z."/>
            <person name="Yang L."/>
            <person name="Cai Y."/>
        </authorList>
    </citation>
    <scope>NUCLEOTIDE SEQUENCE</scope>
    <source>
        <strain evidence="2">CHL1</strain>
    </source>
</reference>
<name>A0A9E6UJZ4_9HYPH</name>
<keyword evidence="3" id="KW-1185">Reference proteome</keyword>
<dbReference type="RefSeq" id="WP_261405907.1">
    <property type="nucleotide sequence ID" value="NZ_CP081869.1"/>
</dbReference>
<sequence>MVGSGPCVYQGGYCTEFGTYSEFGPINKLSFRAPNSGKVIVTATGAMQCLNTETRVGNYGVIDLSARINTPDEPFSATGDGVTRFAMRMPPVTTSTPLGESVAVNLSNTRVFKINKGPVSFEYRFVKNRMDEGTYCYVHNLSLSGSSSPDSSPSARGAYSGSA</sequence>
<evidence type="ECO:0000313" key="2">
    <source>
        <dbReference type="EMBL" id="QZO02568.1"/>
    </source>
</evidence>
<dbReference type="AlphaFoldDB" id="A0A9E6UJZ4"/>
<feature type="compositionally biased region" description="Low complexity" evidence="1">
    <location>
        <begin position="144"/>
        <end position="154"/>
    </location>
</feature>
<evidence type="ECO:0000256" key="1">
    <source>
        <dbReference type="SAM" id="MobiDB-lite"/>
    </source>
</evidence>
<feature type="region of interest" description="Disordered" evidence="1">
    <location>
        <begin position="144"/>
        <end position="163"/>
    </location>
</feature>